<proteinExistence type="predicted"/>
<keyword evidence="3" id="KW-1185">Reference proteome</keyword>
<name>A0A0D3CA18_BRAOL</name>
<reference evidence="2" key="2">
    <citation type="submission" date="2015-03" db="UniProtKB">
        <authorList>
            <consortium name="EnsemblPlants"/>
        </authorList>
    </citation>
    <scope>IDENTIFICATION</scope>
</reference>
<sequence>MEPDMKIVSTVSPSRSPSNLTSKAVPSMTLCVVLLRQPTRISLQRNLSSASPDSVNCYLSEAVPSTTLCVVLLRQPLRTLLQRREIQTSSEIGFSCS</sequence>
<dbReference type="Proteomes" id="UP000032141">
    <property type="component" value="Chromosome C5"/>
</dbReference>
<evidence type="ECO:0000313" key="2">
    <source>
        <dbReference type="EnsemblPlants" id="Bo5g019320.1"/>
    </source>
</evidence>
<reference evidence="2 3" key="1">
    <citation type="journal article" date="2014" name="Genome Biol.">
        <title>Transcriptome and methylome profiling reveals relics of genome dominance in the mesopolyploid Brassica oleracea.</title>
        <authorList>
            <person name="Parkin I.A."/>
            <person name="Koh C."/>
            <person name="Tang H."/>
            <person name="Robinson S.J."/>
            <person name="Kagale S."/>
            <person name="Clarke W.E."/>
            <person name="Town C.D."/>
            <person name="Nixon J."/>
            <person name="Krishnakumar V."/>
            <person name="Bidwell S.L."/>
            <person name="Denoeud F."/>
            <person name="Belcram H."/>
            <person name="Links M.G."/>
            <person name="Just J."/>
            <person name="Clarke C."/>
            <person name="Bender T."/>
            <person name="Huebert T."/>
            <person name="Mason A.S."/>
            <person name="Pires J.C."/>
            <person name="Barker G."/>
            <person name="Moore J."/>
            <person name="Walley P.G."/>
            <person name="Manoli S."/>
            <person name="Batley J."/>
            <person name="Edwards D."/>
            <person name="Nelson M.N."/>
            <person name="Wang X."/>
            <person name="Paterson A.H."/>
            <person name="King G."/>
            <person name="Bancroft I."/>
            <person name="Chalhoub B."/>
            <person name="Sharpe A.G."/>
        </authorList>
    </citation>
    <scope>NUCLEOTIDE SEQUENCE</scope>
    <source>
        <strain evidence="2 3">cv. TO1000</strain>
    </source>
</reference>
<feature type="compositionally biased region" description="Polar residues" evidence="1">
    <location>
        <begin position="9"/>
        <end position="22"/>
    </location>
</feature>
<accession>A0A0D3CA18</accession>
<evidence type="ECO:0000313" key="3">
    <source>
        <dbReference type="Proteomes" id="UP000032141"/>
    </source>
</evidence>
<dbReference type="HOGENOM" id="CLU_2349662_0_0_1"/>
<organism evidence="2 3">
    <name type="scientific">Brassica oleracea var. oleracea</name>
    <dbReference type="NCBI Taxonomy" id="109376"/>
    <lineage>
        <taxon>Eukaryota</taxon>
        <taxon>Viridiplantae</taxon>
        <taxon>Streptophyta</taxon>
        <taxon>Embryophyta</taxon>
        <taxon>Tracheophyta</taxon>
        <taxon>Spermatophyta</taxon>
        <taxon>Magnoliopsida</taxon>
        <taxon>eudicotyledons</taxon>
        <taxon>Gunneridae</taxon>
        <taxon>Pentapetalae</taxon>
        <taxon>rosids</taxon>
        <taxon>malvids</taxon>
        <taxon>Brassicales</taxon>
        <taxon>Brassicaceae</taxon>
        <taxon>Brassiceae</taxon>
        <taxon>Brassica</taxon>
    </lineage>
</organism>
<protein>
    <submittedName>
        <fullName evidence="2">Uncharacterized protein</fullName>
    </submittedName>
</protein>
<evidence type="ECO:0000256" key="1">
    <source>
        <dbReference type="SAM" id="MobiDB-lite"/>
    </source>
</evidence>
<dbReference type="EnsemblPlants" id="Bo5g019320.1">
    <property type="protein sequence ID" value="Bo5g019320.1"/>
    <property type="gene ID" value="Bo5g019320"/>
</dbReference>
<dbReference type="Gramene" id="Bo5g019320.1">
    <property type="protein sequence ID" value="Bo5g019320.1"/>
    <property type="gene ID" value="Bo5g019320"/>
</dbReference>
<dbReference type="AlphaFoldDB" id="A0A0D3CA18"/>
<feature type="region of interest" description="Disordered" evidence="1">
    <location>
        <begin position="1"/>
        <end position="22"/>
    </location>
</feature>